<feature type="region of interest" description="Disordered" evidence="1">
    <location>
        <begin position="96"/>
        <end position="119"/>
    </location>
</feature>
<protein>
    <submittedName>
        <fullName evidence="2">Uncharacterized protein</fullName>
    </submittedName>
</protein>
<accession>A0AAV5DW64</accession>
<evidence type="ECO:0000313" key="3">
    <source>
        <dbReference type="Proteomes" id="UP001054889"/>
    </source>
</evidence>
<keyword evidence="3" id="KW-1185">Reference proteome</keyword>
<reference evidence="2" key="2">
    <citation type="submission" date="2021-12" db="EMBL/GenBank/DDBJ databases">
        <title>Resequencing data analysis of finger millet.</title>
        <authorList>
            <person name="Hatakeyama M."/>
            <person name="Aluri S."/>
            <person name="Balachadran M.T."/>
            <person name="Sivarajan S.R."/>
            <person name="Poveda L."/>
            <person name="Shimizu-Inatsugi R."/>
            <person name="Schlapbach R."/>
            <person name="Sreeman S.M."/>
            <person name="Shimizu K.K."/>
        </authorList>
    </citation>
    <scope>NUCLEOTIDE SEQUENCE</scope>
</reference>
<dbReference type="Proteomes" id="UP001054889">
    <property type="component" value="Unassembled WGS sequence"/>
</dbReference>
<dbReference type="AlphaFoldDB" id="A0AAV5DW64"/>
<comment type="caution">
    <text evidence="2">The sequence shown here is derived from an EMBL/GenBank/DDBJ whole genome shotgun (WGS) entry which is preliminary data.</text>
</comment>
<name>A0AAV5DW64_ELECO</name>
<sequence length="277" mass="31210">MCHLNIQVASLKDTISRKDMEIEQLQLVKAPKLSFDRNGMTKNTVNQPSQLLSDERILKASDRVLSDPQSYVEVNGNSDHNSPTHIAHVGLGEPEYEDNASDDGLSVGETENSTSDRTTEMTTERMYDFLHCRSILSILFQYLIHNGLFLSPSKDDYLLFRQLLICYCLTLTDIEAPSLAQSVERKALNLCAVVNLGAPWVRLPLTCTKSLQKVKTEHAALRQKLESYFQVILDSQRRLLYQSLPLLISLRVLTQHGCTQLMRQAGPCGMATRPRGM</sequence>
<evidence type="ECO:0000256" key="1">
    <source>
        <dbReference type="SAM" id="MobiDB-lite"/>
    </source>
</evidence>
<proteinExistence type="predicted"/>
<organism evidence="2 3">
    <name type="scientific">Eleusine coracana subsp. coracana</name>
    <dbReference type="NCBI Taxonomy" id="191504"/>
    <lineage>
        <taxon>Eukaryota</taxon>
        <taxon>Viridiplantae</taxon>
        <taxon>Streptophyta</taxon>
        <taxon>Embryophyta</taxon>
        <taxon>Tracheophyta</taxon>
        <taxon>Spermatophyta</taxon>
        <taxon>Magnoliopsida</taxon>
        <taxon>Liliopsida</taxon>
        <taxon>Poales</taxon>
        <taxon>Poaceae</taxon>
        <taxon>PACMAD clade</taxon>
        <taxon>Chloridoideae</taxon>
        <taxon>Cynodonteae</taxon>
        <taxon>Eleusininae</taxon>
        <taxon>Eleusine</taxon>
    </lineage>
</organism>
<reference evidence="2" key="1">
    <citation type="journal article" date="2018" name="DNA Res.">
        <title>Multiple hybrid de novo genome assembly of finger millet, an orphan allotetraploid crop.</title>
        <authorList>
            <person name="Hatakeyama M."/>
            <person name="Aluri S."/>
            <person name="Balachadran M.T."/>
            <person name="Sivarajan S.R."/>
            <person name="Patrignani A."/>
            <person name="Gruter S."/>
            <person name="Poveda L."/>
            <person name="Shimizu-Inatsugi R."/>
            <person name="Baeten J."/>
            <person name="Francoijs K.J."/>
            <person name="Nataraja K.N."/>
            <person name="Reddy Y.A.N."/>
            <person name="Phadnis S."/>
            <person name="Ravikumar R.L."/>
            <person name="Schlapbach R."/>
            <person name="Sreeman S.M."/>
            <person name="Shimizu K.K."/>
        </authorList>
    </citation>
    <scope>NUCLEOTIDE SEQUENCE</scope>
</reference>
<gene>
    <name evidence="2" type="primary">gb01846</name>
    <name evidence="2" type="ORF">PR202_gb01846</name>
</gene>
<dbReference type="EMBL" id="BQKI01000071">
    <property type="protein sequence ID" value="GJN14964.1"/>
    <property type="molecule type" value="Genomic_DNA"/>
</dbReference>
<evidence type="ECO:0000313" key="2">
    <source>
        <dbReference type="EMBL" id="GJN14964.1"/>
    </source>
</evidence>